<sequence>MEIERKYAIKNIPDNLELYKKKKIEQGYLCNNPILRIRKSNEEYILTYKSKQGLNSIKEGSAIINHEVELPLTKEAYEKLKNKTDANMIYKTRYLIPLSEDLTAELDIFEGLLSGLIFAEVEFPDEETSNKFIPPKWFDKELTSDRRFSNHYLSKLSSYKELGI</sequence>
<evidence type="ECO:0000256" key="1">
    <source>
        <dbReference type="PIRSR" id="PIRSR016487-1"/>
    </source>
</evidence>
<comment type="caution">
    <text evidence="3">The sequence shown here is derived from an EMBL/GenBank/DDBJ whole genome shotgun (WGS) entry which is preliminary data.</text>
</comment>
<evidence type="ECO:0000313" key="4">
    <source>
        <dbReference type="Proteomes" id="UP000623269"/>
    </source>
</evidence>
<dbReference type="Gene3D" id="2.40.320.10">
    <property type="entry name" value="Hypothetical Protein Pfu-838710-001"/>
    <property type="match status" value="1"/>
</dbReference>
<dbReference type="InterPro" id="IPR012042">
    <property type="entry name" value="NeuTTM/CthTTM-like"/>
</dbReference>
<feature type="active site" description="Proton acceptor" evidence="1">
    <location>
        <position position="28"/>
    </location>
</feature>
<dbReference type="RefSeq" id="WP_197660345.1">
    <property type="nucleotide sequence ID" value="NZ_JAEAGR010000003.1"/>
</dbReference>
<dbReference type="SUPFAM" id="SSF55154">
    <property type="entry name" value="CYTH-like phosphatases"/>
    <property type="match status" value="1"/>
</dbReference>
<dbReference type="PIRSF" id="PIRSF016487">
    <property type="entry name" value="CYTH_UCP016487"/>
    <property type="match status" value="1"/>
</dbReference>
<reference evidence="3" key="1">
    <citation type="submission" date="2020-12" db="EMBL/GenBank/DDBJ databases">
        <title>M. sibirica DSM 26468T genome.</title>
        <authorList>
            <person name="Thieme N."/>
            <person name="Rettenmaier R."/>
            <person name="Zverlov V."/>
            <person name="Liebl W."/>
        </authorList>
    </citation>
    <scope>NUCLEOTIDE SEQUENCE</scope>
    <source>
        <strain evidence="3">DSM 26468</strain>
    </source>
</reference>
<organism evidence="3 4">
    <name type="scientific">Mobilitalea sibirica</name>
    <dbReference type="NCBI Taxonomy" id="1462919"/>
    <lineage>
        <taxon>Bacteria</taxon>
        <taxon>Bacillati</taxon>
        <taxon>Bacillota</taxon>
        <taxon>Clostridia</taxon>
        <taxon>Lachnospirales</taxon>
        <taxon>Lachnospiraceae</taxon>
        <taxon>Mobilitalea</taxon>
    </lineage>
</organism>
<dbReference type="Proteomes" id="UP000623269">
    <property type="component" value="Unassembled WGS sequence"/>
</dbReference>
<accession>A0A8J7H196</accession>
<proteinExistence type="predicted"/>
<dbReference type="SMART" id="SM01118">
    <property type="entry name" value="CYTH"/>
    <property type="match status" value="1"/>
</dbReference>
<dbReference type="CDD" id="cd07761">
    <property type="entry name" value="CYTH-like_CthTTM-like"/>
    <property type="match status" value="1"/>
</dbReference>
<dbReference type="EMBL" id="JAEAGR010000003">
    <property type="protein sequence ID" value="MBH1940124.1"/>
    <property type="molecule type" value="Genomic_DNA"/>
</dbReference>
<evidence type="ECO:0000313" key="3">
    <source>
        <dbReference type="EMBL" id="MBH1940124.1"/>
    </source>
</evidence>
<gene>
    <name evidence="3" type="ORF">I5677_04345</name>
</gene>
<dbReference type="PROSITE" id="PS51707">
    <property type="entry name" value="CYTH"/>
    <property type="match status" value="1"/>
</dbReference>
<feature type="domain" description="CYTH" evidence="2">
    <location>
        <begin position="1"/>
        <end position="164"/>
    </location>
</feature>
<dbReference type="InterPro" id="IPR023577">
    <property type="entry name" value="CYTH_domain"/>
</dbReference>
<keyword evidence="4" id="KW-1185">Reference proteome</keyword>
<name>A0A8J7H196_9FIRM</name>
<evidence type="ECO:0000259" key="2">
    <source>
        <dbReference type="PROSITE" id="PS51707"/>
    </source>
</evidence>
<dbReference type="PANTHER" id="PTHR40114:SF1">
    <property type="entry name" value="SLR0698 PROTEIN"/>
    <property type="match status" value="1"/>
</dbReference>
<dbReference type="Pfam" id="PF01928">
    <property type="entry name" value="CYTH"/>
    <property type="match status" value="1"/>
</dbReference>
<dbReference type="InterPro" id="IPR033469">
    <property type="entry name" value="CYTH-like_dom_sf"/>
</dbReference>
<dbReference type="AlphaFoldDB" id="A0A8J7H196"/>
<protein>
    <submittedName>
        <fullName evidence="3">CYTH domain-containing protein</fullName>
    </submittedName>
</protein>
<dbReference type="PANTHER" id="PTHR40114">
    <property type="entry name" value="SLR0698 PROTEIN"/>
    <property type="match status" value="1"/>
</dbReference>